<name>A0ABV6EI62_9GAMM</name>
<dbReference type="InterPro" id="IPR048677">
    <property type="entry name" value="TssM1_hel"/>
</dbReference>
<evidence type="ECO:0000313" key="5">
    <source>
        <dbReference type="EMBL" id="MFC0228694.1"/>
    </source>
</evidence>
<feature type="transmembrane region" description="Helical" evidence="1">
    <location>
        <begin position="50"/>
        <end position="71"/>
    </location>
</feature>
<feature type="domain" description="Type VI secretion system IcmF C-terminal" evidence="2">
    <location>
        <begin position="991"/>
        <end position="1097"/>
    </location>
</feature>
<evidence type="ECO:0000256" key="1">
    <source>
        <dbReference type="SAM" id="Phobius"/>
    </source>
</evidence>
<evidence type="ECO:0000259" key="2">
    <source>
        <dbReference type="Pfam" id="PF06744"/>
    </source>
</evidence>
<dbReference type="InterPro" id="IPR010623">
    <property type="entry name" value="IcmF_C"/>
</dbReference>
<feature type="domain" description="IcmF-related" evidence="3">
    <location>
        <begin position="425"/>
        <end position="735"/>
    </location>
</feature>
<dbReference type="Pfam" id="PF21070">
    <property type="entry name" value="IcmF_helical"/>
    <property type="match status" value="1"/>
</dbReference>
<dbReference type="Proteomes" id="UP001589792">
    <property type="component" value="Unassembled WGS sequence"/>
</dbReference>
<organism evidence="5 6">
    <name type="scientific">Serratia aquatilis</name>
    <dbReference type="NCBI Taxonomy" id="1737515"/>
    <lineage>
        <taxon>Bacteria</taxon>
        <taxon>Pseudomonadati</taxon>
        <taxon>Pseudomonadota</taxon>
        <taxon>Gammaproteobacteria</taxon>
        <taxon>Enterobacterales</taxon>
        <taxon>Yersiniaceae</taxon>
        <taxon>Serratia</taxon>
    </lineage>
</organism>
<evidence type="ECO:0000259" key="3">
    <source>
        <dbReference type="Pfam" id="PF06761"/>
    </source>
</evidence>
<keyword evidence="6" id="KW-1185">Reference proteome</keyword>
<dbReference type="RefSeq" id="WP_380678625.1">
    <property type="nucleotide sequence ID" value="NZ_CP173186.1"/>
</dbReference>
<feature type="domain" description="Type VI secretion system component TssM1 helical" evidence="4">
    <location>
        <begin position="882"/>
        <end position="987"/>
    </location>
</feature>
<keyword evidence="1" id="KW-0812">Transmembrane</keyword>
<dbReference type="EMBL" id="JBHLXG010000023">
    <property type="protein sequence ID" value="MFC0228694.1"/>
    <property type="molecule type" value="Genomic_DNA"/>
</dbReference>
<evidence type="ECO:0000259" key="4">
    <source>
        <dbReference type="Pfam" id="PF21070"/>
    </source>
</evidence>
<keyword evidence="1" id="KW-0472">Membrane</keyword>
<reference evidence="5 6" key="1">
    <citation type="submission" date="2024-09" db="EMBL/GenBank/DDBJ databases">
        <authorList>
            <person name="Sun Q."/>
            <person name="Mori K."/>
        </authorList>
    </citation>
    <scope>NUCLEOTIDE SEQUENCE [LARGE SCALE GENOMIC DNA]</scope>
    <source>
        <strain evidence="5 6">CCM 8626</strain>
    </source>
</reference>
<dbReference type="InterPro" id="IPR053156">
    <property type="entry name" value="T6SS_TssM-like"/>
</dbReference>
<dbReference type="PANTHER" id="PTHR36153">
    <property type="entry name" value="INNER MEMBRANE PROTEIN-RELATED"/>
    <property type="match status" value="1"/>
</dbReference>
<accession>A0ABV6EI62</accession>
<dbReference type="InterPro" id="IPR009612">
    <property type="entry name" value="IcmF-rel"/>
</dbReference>
<dbReference type="Pfam" id="PF06744">
    <property type="entry name" value="IcmF_C"/>
    <property type="match status" value="1"/>
</dbReference>
<sequence length="1136" mass="126809">MSQEKGSRSPRYGFWGYFLLTVGLAGVSALLLFINQDKLESRGIPVSHVWSIWGGIFSALLFGLVGMSFWWRWRQKNKQREFGPPQSNKQIPVVQVKNSHFVDLKHHLRTHYGFFWQRRVTTLLLIGQPDQVERLAPGLTSQHWLEGEGTVLLWGGDATAEPDNALLRSLRKLRRCPLDGILWVTQHFYLPVALGNPAPSSELYGDTLDTLAHRLTEHYRALGWQIPLFVWALQDSPWDQHARIRQSVGCLLPPACQPDELVNRLEALLPTLTERGTQQVLADPRHDFLLALAHSLRGGGIERLKNTLSVLMRRYQALPLAGIFFSLPLTASARSVPHRWGQDKSWDALLASVSALPSGLMPKRLGLPWLPALRAALCVVLLLWGAGMLVSFFANRALIKDSVQQSRQALDTPLPLAERLRAQYALQQTLATLQYRAVAGSPWYTRLGLNQNAPLLQALWPIYQHSNQLLVRDAVARHLQQQLVALVAMPPESAQRRQQGKRAYDQLKAYLMMARPQKTDPAFLSQTLLADWQQRPGVDPGVWQALSPALIGFYAQNLAAHPEWKITADDTLVHDVRQILLRQFGVRNAEATLYQNMLRRVAKTYGDMTLNQMTGDTDASLLFSTDAVVAGIFTRKAWEESVAKAIDRVVNERREEIDWVLTDSTQPLAAEISPEALKARLTERYFTDFASRWLDFLNSIKWHRAGSLSDAIDQLTLMTDVRQSPLIALMNTLAWQGKTGQTGAALSDSLVKSAKNLFNRDPPGIDQNAGPKGPLDKSFGPILALMEGRAGGQDNTHLSLQTFLTRVTRVRLKLQQVTNATDPQAMTQSLAQTVFQGKAVDLTDTRDYGSLVAASLGQEWSRFAQAMFVQPMEQAWQQVLAPTAGSLNAQWKSTLVDDWNAAFAGRYPFKEVSTDASLSLMSQYLRADTGRIQRFLESHLNGILHKEGSKWVPDKVNAQGLTFNPAFLAAMNTLSHLADVVFTNGDAGLFFELRPGTAKDVMQTALRIDSQTLIYSNQMPVWTRFAWPNDTAAPGATLSWISTRAGTRLYADLPGTWGLIRLLDKARVKGYMGSTTVYDLTWKAQDGLPLHYLLRTELGEGPLSLLGLKGFVMPKQIFLSASALSDDSASETEFDE</sequence>
<evidence type="ECO:0000313" key="6">
    <source>
        <dbReference type="Proteomes" id="UP001589792"/>
    </source>
</evidence>
<dbReference type="Pfam" id="PF06761">
    <property type="entry name" value="IcmF-related"/>
    <property type="match status" value="1"/>
</dbReference>
<gene>
    <name evidence="5" type="ORF">ACFFJ3_19705</name>
</gene>
<feature type="transmembrane region" description="Helical" evidence="1">
    <location>
        <begin position="373"/>
        <end position="394"/>
    </location>
</feature>
<proteinExistence type="predicted"/>
<feature type="transmembrane region" description="Helical" evidence="1">
    <location>
        <begin position="12"/>
        <end position="34"/>
    </location>
</feature>
<protein>
    <submittedName>
        <fullName evidence="5">ImcF-related family protein</fullName>
    </submittedName>
</protein>
<comment type="caution">
    <text evidence="5">The sequence shown here is derived from an EMBL/GenBank/DDBJ whole genome shotgun (WGS) entry which is preliminary data.</text>
</comment>
<keyword evidence="1" id="KW-1133">Transmembrane helix</keyword>
<dbReference type="PANTHER" id="PTHR36153:SF1">
    <property type="entry name" value="TYPE VI SECRETION SYSTEM COMPONENT TSSM1"/>
    <property type="match status" value="1"/>
</dbReference>